<evidence type="ECO:0000313" key="2">
    <source>
        <dbReference type="Proteomes" id="UP000027395"/>
    </source>
</evidence>
<dbReference type="RefSeq" id="WP_042154140.1">
    <property type="nucleotide sequence ID" value="NZ_CM002803.1"/>
</dbReference>
<organism evidence="1 2">
    <name type="scientific">Planktothrix agardhii (strain NIVA-CYA 126/8)</name>
    <dbReference type="NCBI Taxonomy" id="388467"/>
    <lineage>
        <taxon>Bacteria</taxon>
        <taxon>Bacillati</taxon>
        <taxon>Cyanobacteriota</taxon>
        <taxon>Cyanophyceae</taxon>
        <taxon>Oscillatoriophycideae</taxon>
        <taxon>Oscillatoriales</taxon>
        <taxon>Microcoleaceae</taxon>
        <taxon>Planktothrix</taxon>
    </lineage>
</organism>
<dbReference type="PATRIC" id="fig|388467.6.peg.2141"/>
<proteinExistence type="predicted"/>
<name>A0A073CGU3_PLAA1</name>
<dbReference type="STRING" id="388467.A19Y_2197"/>
<dbReference type="NCBIfam" id="TIGR02243">
    <property type="entry name" value="putative baseplate assembly protein"/>
    <property type="match status" value="1"/>
</dbReference>
<dbReference type="Proteomes" id="UP000027395">
    <property type="component" value="Chromosome"/>
</dbReference>
<accession>A0A073CGU3</accession>
<sequence>MVFDFLPKLPKPNLDDRDYEDLVKECILRIPRYCPEWTNYNPSDPGITLVELFAWLTDQMLARFNQVPRRNYITFLELLGIRLQPPKPATTEITFYLVGDLPDTYTITTGTEVATGRTATQSAIVFTTDQPLIIGQPTIQHFLTGDTAPSNPQVLRDRFTNFWSAALPGNWSGPELSLFSDSPQPDNCFYLVFDPDEPLDGNVLTIRIKGQEATPTGINPASPPRRWEAWNGSEWQPVLLQESDDETQGFSFSNLAQKGGNPLQGADVTLHLPINFPPANFTAYRGRWLRCVCTETDPRQPAYSRSPRMIGITATAIGGTVKATQCEIIEDEILGESNGDPGQFFQLQGTPVLERREDEYLIVTPPGAIPQRWQEVKDFSESGVNDQHYIIDSLTGVLQLGPLVREASQLKEAMELRANAQTHTSRQMLLSSSDLQNQYGSIPPKGAVLQMSRYRTGGGSGGNVQVGTLEILKTAVPYVASVINHQPARNGAEAETLEQAAIRVPQMLRTRDRAVTPEDFEELAIRGGAGAVARAHCLPVTSGKGGTVRVLIVPQVTPLNSPFTGGLGEDDIIRSEGIHPDQFTLTDDLEQKVIAYLDERRLLGVQVLCVSGDYTGVAIQAEVALKPEYNHPVAQQTLRQQMLVALYSFFNPITGGMDQKGWPLGQPVYLSDAITVIQQFDAIRYIGTLQLFELQRQGQSWMRLPPSPTVNPGPKGLICSWADSTLRSQHVISFIS</sequence>
<dbReference type="HOGENOM" id="CLU_024495_0_0_3"/>
<protein>
    <submittedName>
        <fullName evidence="1">Uncharacterized protein</fullName>
    </submittedName>
</protein>
<dbReference type="InterPro" id="IPR011749">
    <property type="entry name" value="CHP02243"/>
</dbReference>
<gene>
    <name evidence="1" type="ORF">A19Y_2197</name>
</gene>
<dbReference type="EMBL" id="CM002803">
    <property type="protein sequence ID" value="KEI67147.1"/>
    <property type="molecule type" value="Genomic_DNA"/>
</dbReference>
<reference evidence="1 2" key="1">
    <citation type="journal article" date="2014" name="Appl. Environ. Microbiol.">
        <title>Elucidation of insertion elements encoded on plasmids and in vitro construction of shuttle vectors from the toxic cyanobacterium Planktothrix.</title>
        <authorList>
            <person name="Christiansen G."/>
            <person name="Goesmann A."/>
            <person name="Kurmayer R."/>
        </authorList>
    </citation>
    <scope>NUCLEOTIDE SEQUENCE [LARGE SCALE GENOMIC DNA]</scope>
    <source>
        <strain evidence="1 2">NIVA-CYA 126/8</strain>
    </source>
</reference>
<dbReference type="AlphaFoldDB" id="A0A073CGU3"/>
<keyword evidence="2" id="KW-1185">Reference proteome</keyword>
<evidence type="ECO:0000313" key="1">
    <source>
        <dbReference type="EMBL" id="KEI67147.1"/>
    </source>
</evidence>
<dbReference type="eggNOG" id="COG3299">
    <property type="taxonomic scope" value="Bacteria"/>
</dbReference>